<dbReference type="EC" id="2.4.-.-" evidence="4"/>
<dbReference type="KEGG" id="bkw:BkAM31D_13380"/>
<accession>A0A1X9MF45</accession>
<keyword evidence="4" id="KW-0946">Virion</keyword>
<dbReference type="InterPro" id="IPR028098">
    <property type="entry name" value="Glyco_trans_4-like_N"/>
</dbReference>
<dbReference type="PANTHER" id="PTHR12526:SF638">
    <property type="entry name" value="SPORE COAT PROTEIN SA"/>
    <property type="match status" value="1"/>
</dbReference>
<evidence type="ECO:0000313" key="4">
    <source>
        <dbReference type="EMBL" id="ARK30743.1"/>
    </source>
</evidence>
<feature type="region of interest" description="Disordered" evidence="1">
    <location>
        <begin position="471"/>
        <end position="507"/>
    </location>
</feature>
<organism evidence="4 5">
    <name type="scientific">Halalkalibacter krulwichiae</name>
    <dbReference type="NCBI Taxonomy" id="199441"/>
    <lineage>
        <taxon>Bacteria</taxon>
        <taxon>Bacillati</taxon>
        <taxon>Bacillota</taxon>
        <taxon>Bacilli</taxon>
        <taxon>Bacillales</taxon>
        <taxon>Bacillaceae</taxon>
        <taxon>Halalkalibacter</taxon>
    </lineage>
</organism>
<name>A0A1X9MF45_9BACI</name>
<evidence type="ECO:0000313" key="5">
    <source>
        <dbReference type="Proteomes" id="UP000193006"/>
    </source>
</evidence>
<feature type="compositionally biased region" description="Acidic residues" evidence="1">
    <location>
        <begin position="486"/>
        <end position="499"/>
    </location>
</feature>
<dbReference type="Pfam" id="PF00534">
    <property type="entry name" value="Glycos_transf_1"/>
    <property type="match status" value="1"/>
</dbReference>
<feature type="domain" description="Glycosyl transferase family 1" evidence="2">
    <location>
        <begin position="185"/>
        <end position="360"/>
    </location>
</feature>
<proteinExistence type="predicted"/>
<feature type="domain" description="Glycosyltransferase subfamily 4-like N-terminal" evidence="3">
    <location>
        <begin position="22"/>
        <end position="172"/>
    </location>
</feature>
<dbReference type="Pfam" id="PF13439">
    <property type="entry name" value="Glyco_transf_4"/>
    <property type="match status" value="1"/>
</dbReference>
<dbReference type="Proteomes" id="UP000193006">
    <property type="component" value="Chromosome"/>
</dbReference>
<evidence type="ECO:0000256" key="1">
    <source>
        <dbReference type="SAM" id="MobiDB-lite"/>
    </source>
</evidence>
<keyword evidence="4" id="KW-0328">Glycosyltransferase</keyword>
<dbReference type="CDD" id="cd03801">
    <property type="entry name" value="GT4_PimA-like"/>
    <property type="match status" value="1"/>
</dbReference>
<keyword evidence="4" id="KW-0167">Capsid protein</keyword>
<dbReference type="GO" id="GO:0016757">
    <property type="term" value="F:glycosyltransferase activity"/>
    <property type="evidence" value="ECO:0007669"/>
    <property type="project" value="UniProtKB-KW"/>
</dbReference>
<protein>
    <submittedName>
        <fullName evidence="4">Spore coat protein SA</fullName>
        <ecNumber evidence="4">2.4.-.-</ecNumber>
    </submittedName>
</protein>
<feature type="compositionally biased region" description="Basic and acidic residues" evidence="1">
    <location>
        <begin position="471"/>
        <end position="485"/>
    </location>
</feature>
<dbReference type="SUPFAM" id="SSF53756">
    <property type="entry name" value="UDP-Glycosyltransferase/glycogen phosphorylase"/>
    <property type="match status" value="1"/>
</dbReference>
<sequence>MKILMICTEKLPVPAVRGGAIQTYIDGVSPTLAKNHDLTILGTTDDSLPNDEKVNNIRYVRTPGGLLEDYRDNVKQFLQSSEAESYDLIHIFNRPRLVLAVRECAPNARIVLSMHNDMFKLEKIDPEEAEAAIDQLDKIITVSDYIGKTISDLFPKAAGKLKTIYSGVDIDRFVPPHSKKALEMREEIRKEHNLNGKKVILFAGRLSANKGADILVQAMPLIAKKHSDIALVLVGSKWFSVNEVSDYVAYVRSLAARLPIPVVNTGFVAPSEIQKWFAAADVFVCPSQWQEPLARVHYEAMASGLPIITTARGGNPEVINPNENGYVVENPEEPQAFADLLIPLLSDPKLGKKLGLNGRKLAEDNFTWNRVINDISTVWDEVEHKIKNKISITAEQEADEIKEKMIVDTLDEENKVTTSEMKELDEQPTIIESVEVVDELEMVDVETNEPSTEPEVEAPVGFEELELVGEPNKEGTLETKEKVTETVDDSLEKEEEPVDINDSSQTEYDQVVDLSKHRAKTKKPRKLQLSDIINNPLFIDSLLSNVKMKTGTSQNDNETAQKIISDFEKLLKGQLDLQNPQTTREYIQSINDITSAKLFYKIANKKRRRRNN</sequence>
<dbReference type="RefSeq" id="WP_084371957.1">
    <property type="nucleotide sequence ID" value="NZ_CP020814.1"/>
</dbReference>
<evidence type="ECO:0000259" key="2">
    <source>
        <dbReference type="Pfam" id="PF00534"/>
    </source>
</evidence>
<dbReference type="PANTHER" id="PTHR12526">
    <property type="entry name" value="GLYCOSYLTRANSFERASE"/>
    <property type="match status" value="1"/>
</dbReference>
<dbReference type="STRING" id="199441.BkAM31D_13380"/>
<dbReference type="Gene3D" id="3.40.50.2000">
    <property type="entry name" value="Glycogen Phosphorylase B"/>
    <property type="match status" value="2"/>
</dbReference>
<evidence type="ECO:0000259" key="3">
    <source>
        <dbReference type="Pfam" id="PF13439"/>
    </source>
</evidence>
<keyword evidence="4" id="KW-0808">Transferase</keyword>
<dbReference type="InterPro" id="IPR001296">
    <property type="entry name" value="Glyco_trans_1"/>
</dbReference>
<dbReference type="EMBL" id="CP020814">
    <property type="protein sequence ID" value="ARK30743.1"/>
    <property type="molecule type" value="Genomic_DNA"/>
</dbReference>
<dbReference type="AlphaFoldDB" id="A0A1X9MF45"/>
<reference evidence="4 5" key="1">
    <citation type="submission" date="2017-04" db="EMBL/GenBank/DDBJ databases">
        <title>Bacillus krulwichiae AM31D Genome sequencing and assembly.</title>
        <authorList>
            <person name="Krulwich T.A."/>
            <person name="Anastor L."/>
            <person name="Ehrlich R."/>
            <person name="Ehrlich G.D."/>
            <person name="Janto B."/>
        </authorList>
    </citation>
    <scope>NUCLEOTIDE SEQUENCE [LARGE SCALE GENOMIC DNA]</scope>
    <source>
        <strain evidence="4 5">AM31D</strain>
    </source>
</reference>
<gene>
    <name evidence="4" type="primary">cotSA</name>
    <name evidence="4" type="ORF">BkAM31D_13380</name>
</gene>
<keyword evidence="5" id="KW-1185">Reference proteome</keyword>